<dbReference type="EMBL" id="BONZ01000012">
    <property type="protein sequence ID" value="GIH12904.1"/>
    <property type="molecule type" value="Genomic_DNA"/>
</dbReference>
<reference evidence="1" key="1">
    <citation type="submission" date="2021-01" db="EMBL/GenBank/DDBJ databases">
        <title>Whole genome shotgun sequence of Rugosimonospora africana NBRC 104875.</title>
        <authorList>
            <person name="Komaki H."/>
            <person name="Tamura T."/>
        </authorList>
    </citation>
    <scope>NUCLEOTIDE SEQUENCE</scope>
    <source>
        <strain evidence="1">NBRC 104875</strain>
    </source>
</reference>
<name>A0A8J3QN04_9ACTN</name>
<sequence>METGTVASVAFGAGMRPARSARTELSLRVGLLAGRYLGEYDLTEVVADDVFAGWLMRDPKTSTLSVEQWWDEYVDRVESRVGGYDSATTEQLEHVWLTHARGLRAQ</sequence>
<protein>
    <submittedName>
        <fullName evidence="1">Uncharacterized protein</fullName>
    </submittedName>
</protein>
<organism evidence="1 2">
    <name type="scientific">Rugosimonospora africana</name>
    <dbReference type="NCBI Taxonomy" id="556532"/>
    <lineage>
        <taxon>Bacteria</taxon>
        <taxon>Bacillati</taxon>
        <taxon>Actinomycetota</taxon>
        <taxon>Actinomycetes</taxon>
        <taxon>Micromonosporales</taxon>
        <taxon>Micromonosporaceae</taxon>
        <taxon>Rugosimonospora</taxon>
    </lineage>
</organism>
<evidence type="ECO:0000313" key="1">
    <source>
        <dbReference type="EMBL" id="GIH12904.1"/>
    </source>
</evidence>
<dbReference type="Proteomes" id="UP000642748">
    <property type="component" value="Unassembled WGS sequence"/>
</dbReference>
<accession>A0A8J3QN04</accession>
<evidence type="ECO:0000313" key="2">
    <source>
        <dbReference type="Proteomes" id="UP000642748"/>
    </source>
</evidence>
<gene>
    <name evidence="1" type="ORF">Raf01_10760</name>
</gene>
<proteinExistence type="predicted"/>
<keyword evidence="2" id="KW-1185">Reference proteome</keyword>
<comment type="caution">
    <text evidence="1">The sequence shown here is derived from an EMBL/GenBank/DDBJ whole genome shotgun (WGS) entry which is preliminary data.</text>
</comment>
<dbReference type="AlphaFoldDB" id="A0A8J3QN04"/>